<protein>
    <submittedName>
        <fullName evidence="1">Uncharacterized protein</fullName>
    </submittedName>
</protein>
<proteinExistence type="predicted"/>
<evidence type="ECO:0000313" key="1">
    <source>
        <dbReference type="EMBL" id="GAN54920.1"/>
    </source>
</evidence>
<evidence type="ECO:0000313" key="2">
    <source>
        <dbReference type="Proteomes" id="UP000032679"/>
    </source>
</evidence>
<reference evidence="1 2" key="1">
    <citation type="submission" date="2012-10" db="EMBL/GenBank/DDBJ databases">
        <title>Genome sequencing of Tanticharoenia sakaeratensis NBRC 103193.</title>
        <authorList>
            <person name="Azuma Y."/>
            <person name="Hadano H."/>
            <person name="Hirakawa H."/>
            <person name="Matsushita K."/>
        </authorList>
    </citation>
    <scope>NUCLEOTIDE SEQUENCE [LARGE SCALE GENOMIC DNA]</scope>
    <source>
        <strain evidence="1 2">NBRC 103193</strain>
    </source>
</reference>
<gene>
    <name evidence="1" type="ORF">Tasa_034_004</name>
</gene>
<dbReference type="Proteomes" id="UP000032679">
    <property type="component" value="Unassembled WGS sequence"/>
</dbReference>
<dbReference type="EMBL" id="BALE01000034">
    <property type="protein sequence ID" value="GAN54920.1"/>
    <property type="molecule type" value="Genomic_DNA"/>
</dbReference>
<sequence>MPAVVRLRPLSAAELDWVVSNGVSIMIRTPLVNADGMEAYTGGFWRRTLPVP</sequence>
<keyword evidence="2" id="KW-1185">Reference proteome</keyword>
<dbReference type="STRING" id="1231623.Tasa_034_004"/>
<accession>A0A0D6MNE1</accession>
<organism evidence="1 2">
    <name type="scientific">Tanticharoenia sakaeratensis NBRC 103193</name>
    <dbReference type="NCBI Taxonomy" id="1231623"/>
    <lineage>
        <taxon>Bacteria</taxon>
        <taxon>Pseudomonadati</taxon>
        <taxon>Pseudomonadota</taxon>
        <taxon>Alphaproteobacteria</taxon>
        <taxon>Acetobacterales</taxon>
        <taxon>Acetobacteraceae</taxon>
        <taxon>Tanticharoenia</taxon>
    </lineage>
</organism>
<comment type="caution">
    <text evidence="1">The sequence shown here is derived from an EMBL/GenBank/DDBJ whole genome shotgun (WGS) entry which is preliminary data.</text>
</comment>
<name>A0A0D6MNE1_9PROT</name>
<dbReference type="AlphaFoldDB" id="A0A0D6MNE1"/>